<evidence type="ECO:0008006" key="3">
    <source>
        <dbReference type="Google" id="ProtNLM"/>
    </source>
</evidence>
<evidence type="ECO:0000313" key="1">
    <source>
        <dbReference type="EMBL" id="MBB4099295.1"/>
    </source>
</evidence>
<dbReference type="EMBL" id="JACIEH010000002">
    <property type="protein sequence ID" value="MBB4099295.1"/>
    <property type="molecule type" value="Genomic_DNA"/>
</dbReference>
<gene>
    <name evidence="1" type="ORF">GGR46_002859</name>
</gene>
<dbReference type="AlphaFoldDB" id="A0A7W6JTQ2"/>
<organism evidence="1 2">
    <name type="scientific">Sphingomonas kyeonggiensis</name>
    <dbReference type="NCBI Taxonomy" id="1268553"/>
    <lineage>
        <taxon>Bacteria</taxon>
        <taxon>Pseudomonadati</taxon>
        <taxon>Pseudomonadota</taxon>
        <taxon>Alphaproteobacteria</taxon>
        <taxon>Sphingomonadales</taxon>
        <taxon>Sphingomonadaceae</taxon>
        <taxon>Sphingomonas</taxon>
    </lineage>
</organism>
<keyword evidence="2" id="KW-1185">Reference proteome</keyword>
<reference evidence="1 2" key="1">
    <citation type="submission" date="2020-08" db="EMBL/GenBank/DDBJ databases">
        <title>Genomic Encyclopedia of Type Strains, Phase IV (KMG-IV): sequencing the most valuable type-strain genomes for metagenomic binning, comparative biology and taxonomic classification.</title>
        <authorList>
            <person name="Goeker M."/>
        </authorList>
    </citation>
    <scope>NUCLEOTIDE SEQUENCE [LARGE SCALE GENOMIC DNA]</scope>
    <source>
        <strain evidence="1 2">DSM 101806</strain>
    </source>
</reference>
<proteinExistence type="predicted"/>
<comment type="caution">
    <text evidence="1">The sequence shown here is derived from an EMBL/GenBank/DDBJ whole genome shotgun (WGS) entry which is preliminary data.</text>
</comment>
<dbReference type="Proteomes" id="UP000557392">
    <property type="component" value="Unassembled WGS sequence"/>
</dbReference>
<accession>A0A7W6JTQ2</accession>
<protein>
    <recommendedName>
        <fullName evidence="3">DUF4136 domain-containing protein</fullName>
    </recommendedName>
</protein>
<evidence type="ECO:0000313" key="2">
    <source>
        <dbReference type="Proteomes" id="UP000557392"/>
    </source>
</evidence>
<sequence length="158" mass="16632">MAAPPALLAGCVAPIERSDLIVGEAPVPPVTSFFIAGTDMSTPIGVEAREEVRRALVAAGLREDPAAPVRVDMGFAVARKALQVALPEAKPVPADPEGISTCRRSQYVLSVAMIARDNGRVLFRGAATAHRCPRSARKALPLLARAALSDSPWTGRKD</sequence>
<name>A0A7W6JTQ2_9SPHN</name>
<dbReference type="RefSeq" id="WP_183998585.1">
    <property type="nucleotide sequence ID" value="NZ_JACIEH010000002.1"/>
</dbReference>